<sequence length="97" mass="10132">MEQMDGVWPREGSGDHIGAPLLMGRCPLSLRSGRAPPFLISTRTAKTGDGEAAALQVHGLAVQQIGAMELVVSLASDESVAGGASPVTHTLRRAYHL</sequence>
<protein>
    <submittedName>
        <fullName evidence="1">Uncharacterized protein</fullName>
    </submittedName>
</protein>
<gene>
    <name evidence="1" type="ORF">NDU88_003386</name>
</gene>
<name>A0AAV7MQK4_PLEWA</name>
<dbReference type="EMBL" id="JANPWB010000013">
    <property type="protein sequence ID" value="KAJ1105983.1"/>
    <property type="molecule type" value="Genomic_DNA"/>
</dbReference>
<proteinExistence type="predicted"/>
<evidence type="ECO:0000313" key="1">
    <source>
        <dbReference type="EMBL" id="KAJ1105983.1"/>
    </source>
</evidence>
<organism evidence="1 2">
    <name type="scientific">Pleurodeles waltl</name>
    <name type="common">Iberian ribbed newt</name>
    <dbReference type="NCBI Taxonomy" id="8319"/>
    <lineage>
        <taxon>Eukaryota</taxon>
        <taxon>Metazoa</taxon>
        <taxon>Chordata</taxon>
        <taxon>Craniata</taxon>
        <taxon>Vertebrata</taxon>
        <taxon>Euteleostomi</taxon>
        <taxon>Amphibia</taxon>
        <taxon>Batrachia</taxon>
        <taxon>Caudata</taxon>
        <taxon>Salamandroidea</taxon>
        <taxon>Salamandridae</taxon>
        <taxon>Pleurodelinae</taxon>
        <taxon>Pleurodeles</taxon>
    </lineage>
</organism>
<reference evidence="1" key="1">
    <citation type="journal article" date="2022" name="bioRxiv">
        <title>Sequencing and chromosome-scale assembly of the giantPleurodeles waltlgenome.</title>
        <authorList>
            <person name="Brown T."/>
            <person name="Elewa A."/>
            <person name="Iarovenko S."/>
            <person name="Subramanian E."/>
            <person name="Araus A.J."/>
            <person name="Petzold A."/>
            <person name="Susuki M."/>
            <person name="Suzuki K.-i.T."/>
            <person name="Hayashi T."/>
            <person name="Toyoda A."/>
            <person name="Oliveira C."/>
            <person name="Osipova E."/>
            <person name="Leigh N.D."/>
            <person name="Simon A."/>
            <person name="Yun M.H."/>
        </authorList>
    </citation>
    <scope>NUCLEOTIDE SEQUENCE</scope>
    <source>
        <strain evidence="1">20211129_DDA</strain>
        <tissue evidence="1">Liver</tissue>
    </source>
</reference>
<evidence type="ECO:0000313" key="2">
    <source>
        <dbReference type="Proteomes" id="UP001066276"/>
    </source>
</evidence>
<accession>A0AAV7MQK4</accession>
<keyword evidence="2" id="KW-1185">Reference proteome</keyword>
<dbReference type="AlphaFoldDB" id="A0AAV7MQK4"/>
<comment type="caution">
    <text evidence="1">The sequence shown here is derived from an EMBL/GenBank/DDBJ whole genome shotgun (WGS) entry which is preliminary data.</text>
</comment>
<dbReference type="Proteomes" id="UP001066276">
    <property type="component" value="Chromosome 9"/>
</dbReference>